<sequence length="1169" mass="126467">MSINNDFLFGSVAAPDVSPKLKKSRKSRSDGGSVHEVDGRGSQHQPQPDGRKCIGCNLRDSDEDPVDGPGSFARWAYPPVCGKTQGGKCWYCNRSWFTGFRHAPETGSFEKLMTVCGTDDAVLQKFNNVRSLILDKCVKQGSRHIHVRANEVKAVVTTVERTMVSLEDDDDVVELEYYKNEYHGGMGDPVTNGKGHTILMIQGVMHVRVPGPPVKKLKRCQQSIVDVTRMADDGSLALSDTHAADVAQQLSTNIGAHTDGAGERVRAPPAMDAVADARTPKRPTQAASQPSPSPPSSSSATGARPMTSPPQVLGTQVVVPALPGAAASPSEVQAEDASAKRARPPASAARPAAKPRAAAAKASAAPAPSGAGGGAGGKAGRKRRNLVSETEKVASQFQQAAADDKTFFGLGHAGMVAWLKRLCKDYAERIPTIQEYDSHILGQKIAKSILSICTARKKHGLDSSGFAGAIKDAIHFLEVLPAARTDFLPDFIRMSEKKFAASACPADSTFWPMLSRDSVGMTEAAPAAWEQFISEMILDKLIDCLELKDGFEPQIAKLFECPDALDKADLTGDVQEQVKALEMLVKGATSPVETLHAWSRADLVSAMAIVNDKQKKIANCPSLYAPGRKLVQRMTLRVESLVQSDAKIETFIAAVRALVGSLPERCSDLPNVASALKVNLDSVIDELRRLGQADIKRADQMFTEAAGSMIKHVFVLYERFFEWGHWLCKSAAENAAEPWPESIARSALADLEGPLAAIPHAAQFKALCSKLDITTRVTWEQIDGARVQMSTLLSQMPDALKVLAQIKNDTSSVTREDASLFPRLFYNFEMKFGWVKMICEPGADAQVLARCSEAFAKALEAAYYEGHVAEKVAKCIAEDPIVKSALDEIWDGIPAEFLSNTVPAQVRPLCKDVVATANLIGSIGDTKLAQQFQVLQDCHVCASTRANMKARRGAQGPTFSSEDSEAFVAARSTLASARTSLARPSLARCFNGVEGGTPADAVHLPRFDGCVDPVDLSNACINALESELGIWAEKWRASAQKLLEDVEGACPRGWQVYKDQGWALHILETLMDDVNENVRQSLLGSAKFQDLSGHSQMLCEWQKTMKIVSSRSGGSATFDPNFMKMVKSTLALGVDTVTTTFALFKLTGEISEMRSRVERKKAIRALREA</sequence>
<keyword evidence="3" id="KW-1185">Reference proteome</keyword>
<protein>
    <submittedName>
        <fullName evidence="2">Uncharacterized protein</fullName>
    </submittedName>
</protein>
<feature type="region of interest" description="Disordered" evidence="1">
    <location>
        <begin position="17"/>
        <end position="69"/>
    </location>
</feature>
<evidence type="ECO:0000256" key="1">
    <source>
        <dbReference type="SAM" id="MobiDB-lite"/>
    </source>
</evidence>
<feature type="region of interest" description="Disordered" evidence="1">
    <location>
        <begin position="326"/>
        <end position="391"/>
    </location>
</feature>
<gene>
    <name evidence="2" type="ORF">PCOR1329_LOCUS53785</name>
</gene>
<feature type="compositionally biased region" description="Low complexity" evidence="1">
    <location>
        <begin position="344"/>
        <end position="369"/>
    </location>
</feature>
<dbReference type="Proteomes" id="UP001189429">
    <property type="component" value="Unassembled WGS sequence"/>
</dbReference>
<feature type="region of interest" description="Disordered" evidence="1">
    <location>
        <begin position="269"/>
        <end position="311"/>
    </location>
</feature>
<dbReference type="EMBL" id="CAUYUJ010016560">
    <property type="protein sequence ID" value="CAK0866665.1"/>
    <property type="molecule type" value="Genomic_DNA"/>
</dbReference>
<comment type="caution">
    <text evidence="2">The sequence shown here is derived from an EMBL/GenBank/DDBJ whole genome shotgun (WGS) entry which is preliminary data.</text>
</comment>
<feature type="compositionally biased region" description="Basic and acidic residues" evidence="1">
    <location>
        <begin position="27"/>
        <end position="41"/>
    </location>
</feature>
<feature type="non-terminal residue" evidence="2">
    <location>
        <position position="1169"/>
    </location>
</feature>
<accession>A0ABN9V1N8</accession>
<reference evidence="2" key="1">
    <citation type="submission" date="2023-10" db="EMBL/GenBank/DDBJ databases">
        <authorList>
            <person name="Chen Y."/>
            <person name="Shah S."/>
            <person name="Dougan E. K."/>
            <person name="Thang M."/>
            <person name="Chan C."/>
        </authorList>
    </citation>
    <scope>NUCLEOTIDE SEQUENCE [LARGE SCALE GENOMIC DNA]</scope>
</reference>
<organism evidence="2 3">
    <name type="scientific">Prorocentrum cordatum</name>
    <dbReference type="NCBI Taxonomy" id="2364126"/>
    <lineage>
        <taxon>Eukaryota</taxon>
        <taxon>Sar</taxon>
        <taxon>Alveolata</taxon>
        <taxon>Dinophyceae</taxon>
        <taxon>Prorocentrales</taxon>
        <taxon>Prorocentraceae</taxon>
        <taxon>Prorocentrum</taxon>
    </lineage>
</organism>
<name>A0ABN9V1N8_9DINO</name>
<evidence type="ECO:0000313" key="3">
    <source>
        <dbReference type="Proteomes" id="UP001189429"/>
    </source>
</evidence>
<feature type="compositionally biased region" description="Low complexity" evidence="1">
    <location>
        <begin position="283"/>
        <end position="301"/>
    </location>
</feature>
<evidence type="ECO:0000313" key="2">
    <source>
        <dbReference type="EMBL" id="CAK0866665.1"/>
    </source>
</evidence>
<proteinExistence type="predicted"/>